<evidence type="ECO:0000313" key="1">
    <source>
        <dbReference type="EMBL" id="RHN61386.1"/>
    </source>
</evidence>
<name>A0A396I6Z2_MEDTR</name>
<protein>
    <submittedName>
        <fullName evidence="1">Uncharacterized protein</fullName>
    </submittedName>
</protein>
<comment type="caution">
    <text evidence="1">The sequence shown here is derived from an EMBL/GenBank/DDBJ whole genome shotgun (WGS) entry which is preliminary data.</text>
</comment>
<sequence>MKQKFSKTSSSIHLFWWISVGLNPTTINLFQTPIQTIINKVTNPFNLKLSRLNRVFPRETSITKIRRIITQHTMQAINWKKSK</sequence>
<organism evidence="1 2">
    <name type="scientific">Medicago truncatula</name>
    <name type="common">Barrel medic</name>
    <name type="synonym">Medicago tribuloides</name>
    <dbReference type="NCBI Taxonomy" id="3880"/>
    <lineage>
        <taxon>Eukaryota</taxon>
        <taxon>Viridiplantae</taxon>
        <taxon>Streptophyta</taxon>
        <taxon>Embryophyta</taxon>
        <taxon>Tracheophyta</taxon>
        <taxon>Spermatophyta</taxon>
        <taxon>Magnoliopsida</taxon>
        <taxon>eudicotyledons</taxon>
        <taxon>Gunneridae</taxon>
        <taxon>Pentapetalae</taxon>
        <taxon>rosids</taxon>
        <taxon>fabids</taxon>
        <taxon>Fabales</taxon>
        <taxon>Fabaceae</taxon>
        <taxon>Papilionoideae</taxon>
        <taxon>50 kb inversion clade</taxon>
        <taxon>NPAAA clade</taxon>
        <taxon>Hologalegina</taxon>
        <taxon>IRL clade</taxon>
        <taxon>Trifolieae</taxon>
        <taxon>Medicago</taxon>
    </lineage>
</organism>
<proteinExistence type="predicted"/>
<dbReference type="AlphaFoldDB" id="A0A396I6Z2"/>
<gene>
    <name evidence="1" type="ORF">MtrunA17_Chr4g0036101</name>
</gene>
<dbReference type="Gramene" id="rna23848">
    <property type="protein sequence ID" value="RHN61386.1"/>
    <property type="gene ID" value="gene23848"/>
</dbReference>
<reference evidence="2" key="1">
    <citation type="journal article" date="2018" name="Nat. Plants">
        <title>Whole-genome landscape of Medicago truncatula symbiotic genes.</title>
        <authorList>
            <person name="Pecrix Y."/>
            <person name="Staton S.E."/>
            <person name="Sallet E."/>
            <person name="Lelandais-Briere C."/>
            <person name="Moreau S."/>
            <person name="Carrere S."/>
            <person name="Blein T."/>
            <person name="Jardinaud M.F."/>
            <person name="Latrasse D."/>
            <person name="Zouine M."/>
            <person name="Zahm M."/>
            <person name="Kreplak J."/>
            <person name="Mayjonade B."/>
            <person name="Satge C."/>
            <person name="Perez M."/>
            <person name="Cauet S."/>
            <person name="Marande W."/>
            <person name="Chantry-Darmon C."/>
            <person name="Lopez-Roques C."/>
            <person name="Bouchez O."/>
            <person name="Berard A."/>
            <person name="Debelle F."/>
            <person name="Munos S."/>
            <person name="Bendahmane A."/>
            <person name="Berges H."/>
            <person name="Niebel A."/>
            <person name="Buitink J."/>
            <person name="Frugier F."/>
            <person name="Benhamed M."/>
            <person name="Crespi M."/>
            <person name="Gouzy J."/>
            <person name="Gamas P."/>
        </authorList>
    </citation>
    <scope>NUCLEOTIDE SEQUENCE [LARGE SCALE GENOMIC DNA]</scope>
    <source>
        <strain evidence="2">cv. Jemalong A17</strain>
    </source>
</reference>
<dbReference type="EMBL" id="PSQE01000004">
    <property type="protein sequence ID" value="RHN61386.1"/>
    <property type="molecule type" value="Genomic_DNA"/>
</dbReference>
<dbReference type="Proteomes" id="UP000265566">
    <property type="component" value="Chromosome 4"/>
</dbReference>
<evidence type="ECO:0000313" key="2">
    <source>
        <dbReference type="Proteomes" id="UP000265566"/>
    </source>
</evidence>
<accession>A0A396I6Z2</accession>